<name>A0A098S2U3_9BACT</name>
<keyword evidence="3" id="KW-1185">Reference proteome</keyword>
<sequence>MRNLIIIVALLLAGQGVFAQAITGGSGVCVVSSDPDNITAMQDQDARYECVVAWDNTNQVLYLYDSTQSAGNRWTDVPLSSVIDTDTRLDNPRVVGANLVFDLYDEITDTDLGDLTVPILDIAPVQGISAGTGINVTDDGNGNFTITNTAPANATDELQTLSNSFPNASTGRVTLSDGGGNVDIVEGTAIDIADDGSGNIEITNTAPDQTVGITGGTGINVSGTYPNFTITNSSPTNGTDELQDLTLTGNDLSLTNSAVDIDLSPYLDNTDTQDLSLVGNDLSLTDGGTVTIDGDATNEAQELSIGVATGTAAVSLSDVGVLDGGTVSFIEGDGISITSNGSNGANIINTEFASVEADDHADAGIQGVSIGEYFYTSATNTMGLPAGTKVMRRF</sequence>
<feature type="chain" id="PRO_5001939790" evidence="1">
    <location>
        <begin position="20"/>
        <end position="394"/>
    </location>
</feature>
<dbReference type="EMBL" id="JPOS01000079">
    <property type="protein sequence ID" value="KGE86450.1"/>
    <property type="molecule type" value="Genomic_DNA"/>
</dbReference>
<organism evidence="2 3">
    <name type="scientific">Phaeodactylibacter xiamenensis</name>
    <dbReference type="NCBI Taxonomy" id="1524460"/>
    <lineage>
        <taxon>Bacteria</taxon>
        <taxon>Pseudomonadati</taxon>
        <taxon>Bacteroidota</taxon>
        <taxon>Saprospiria</taxon>
        <taxon>Saprospirales</taxon>
        <taxon>Haliscomenobacteraceae</taxon>
        <taxon>Phaeodactylibacter</taxon>
    </lineage>
</organism>
<reference evidence="2 3" key="1">
    <citation type="journal article" date="2014" name="Int. J. Syst. Evol. Microbiol.">
        <title>Phaeodactylibacter xiamenensis gen. nov., sp. nov., a member of the family Saprospiraceae isolated from the marine alga Phaeodactylum tricornutum.</title>
        <authorList>
            <person name="Chen Z.Jr."/>
            <person name="Lei X."/>
            <person name="Lai Q."/>
            <person name="Li Y."/>
            <person name="Zhang B."/>
            <person name="Zhang J."/>
            <person name="Zhang H."/>
            <person name="Yang L."/>
            <person name="Zheng W."/>
            <person name="Tian Y."/>
            <person name="Yu Z."/>
            <person name="Xu H.Jr."/>
            <person name="Zheng T."/>
        </authorList>
    </citation>
    <scope>NUCLEOTIDE SEQUENCE [LARGE SCALE GENOMIC DNA]</scope>
    <source>
        <strain evidence="2 3">KD52</strain>
    </source>
</reference>
<evidence type="ECO:0000256" key="1">
    <source>
        <dbReference type="SAM" id="SignalP"/>
    </source>
</evidence>
<evidence type="ECO:0000313" key="3">
    <source>
        <dbReference type="Proteomes" id="UP000029736"/>
    </source>
</evidence>
<dbReference type="AlphaFoldDB" id="A0A098S2U3"/>
<accession>A0A098S2U3</accession>
<dbReference type="RefSeq" id="WP_044225308.1">
    <property type="nucleotide sequence ID" value="NZ_JBKAGJ010000026.1"/>
</dbReference>
<dbReference type="STRING" id="1524460.IX84_21975"/>
<dbReference type="Proteomes" id="UP000029736">
    <property type="component" value="Unassembled WGS sequence"/>
</dbReference>
<comment type="caution">
    <text evidence="2">The sequence shown here is derived from an EMBL/GenBank/DDBJ whole genome shotgun (WGS) entry which is preliminary data.</text>
</comment>
<proteinExistence type="predicted"/>
<keyword evidence="1" id="KW-0732">Signal</keyword>
<protein>
    <submittedName>
        <fullName evidence="2">Uncharacterized protein</fullName>
    </submittedName>
</protein>
<feature type="signal peptide" evidence="1">
    <location>
        <begin position="1"/>
        <end position="19"/>
    </location>
</feature>
<dbReference type="OrthoDB" id="9808953at2"/>
<gene>
    <name evidence="2" type="ORF">IX84_21975</name>
</gene>
<evidence type="ECO:0000313" key="2">
    <source>
        <dbReference type="EMBL" id="KGE86450.1"/>
    </source>
</evidence>